<keyword evidence="11" id="KW-0472">Membrane</keyword>
<evidence type="ECO:0000256" key="10">
    <source>
        <dbReference type="ARBA" id="ARBA00022989"/>
    </source>
</evidence>
<dbReference type="GO" id="GO:0004383">
    <property type="term" value="F:guanylate cyclase activity"/>
    <property type="evidence" value="ECO:0007669"/>
    <property type="project" value="UniProtKB-EC"/>
</dbReference>
<evidence type="ECO:0000256" key="2">
    <source>
        <dbReference type="ARBA" id="ARBA00001593"/>
    </source>
</evidence>
<keyword evidence="8" id="KW-0067">ATP-binding</keyword>
<dbReference type="AlphaFoldDB" id="A0A0N4VG17"/>
<comment type="subcellular location">
    <subcellularLocation>
        <location evidence="3">Membrane</location>
        <topology evidence="3">Multi-pass membrane protein</topology>
    </subcellularLocation>
</comment>
<dbReference type="InterPro" id="IPR001054">
    <property type="entry name" value="A/G_cyclase"/>
</dbReference>
<dbReference type="STRING" id="51028.A0A0N4VG17"/>
<keyword evidence="16" id="KW-1185">Reference proteome</keyword>
<protein>
    <recommendedName>
        <fullName evidence="4">adenylate cyclase</fullName>
        <ecNumber evidence="4">4.6.1.1</ecNumber>
    </recommendedName>
</protein>
<name>A0A0N4VG17_ENTVE</name>
<evidence type="ECO:0000256" key="5">
    <source>
        <dbReference type="ARBA" id="ARBA00022692"/>
    </source>
</evidence>
<evidence type="ECO:0000256" key="6">
    <source>
        <dbReference type="ARBA" id="ARBA00022723"/>
    </source>
</evidence>
<keyword evidence="9" id="KW-0460">Magnesium</keyword>
<keyword evidence="7" id="KW-0547">Nucleotide-binding</keyword>
<comment type="catalytic activity">
    <reaction evidence="2">
        <text>ATP = 3',5'-cyclic AMP + diphosphate</text>
        <dbReference type="Rhea" id="RHEA:15389"/>
        <dbReference type="ChEBI" id="CHEBI:30616"/>
        <dbReference type="ChEBI" id="CHEBI:33019"/>
        <dbReference type="ChEBI" id="CHEBI:58165"/>
        <dbReference type="EC" id="4.6.1.1"/>
    </reaction>
</comment>
<dbReference type="InterPro" id="IPR029787">
    <property type="entry name" value="Nucleotide_cyclase"/>
</dbReference>
<evidence type="ECO:0000313" key="17">
    <source>
        <dbReference type="WBParaSite" id="EVEC_0000969901-mRNA-1"/>
    </source>
</evidence>
<evidence type="ECO:0000313" key="15">
    <source>
        <dbReference type="EMBL" id="VDD94358.1"/>
    </source>
</evidence>
<dbReference type="PANTHER" id="PTHR45627">
    <property type="entry name" value="ADENYLATE CYCLASE TYPE 1"/>
    <property type="match status" value="1"/>
</dbReference>
<dbReference type="PANTHER" id="PTHR45627:SF26">
    <property type="entry name" value="ADENYLATE CYCLASE TYPE 1"/>
    <property type="match status" value="1"/>
</dbReference>
<dbReference type="GO" id="GO:0007189">
    <property type="term" value="P:adenylate cyclase-activating G protein-coupled receptor signaling pathway"/>
    <property type="evidence" value="ECO:0007669"/>
    <property type="project" value="TreeGrafter"/>
</dbReference>
<organism evidence="17">
    <name type="scientific">Enterobius vermicularis</name>
    <name type="common">Human pinworm</name>
    <dbReference type="NCBI Taxonomy" id="51028"/>
    <lineage>
        <taxon>Eukaryota</taxon>
        <taxon>Metazoa</taxon>
        <taxon>Ecdysozoa</taxon>
        <taxon>Nematoda</taxon>
        <taxon>Chromadorea</taxon>
        <taxon>Rhabditida</taxon>
        <taxon>Spirurina</taxon>
        <taxon>Oxyuridomorpha</taxon>
        <taxon>Oxyuroidea</taxon>
        <taxon>Oxyuridae</taxon>
        <taxon>Enterobius</taxon>
    </lineage>
</organism>
<proteinExistence type="predicted"/>
<dbReference type="EMBL" id="UXUI01009814">
    <property type="protein sequence ID" value="VDD94358.1"/>
    <property type="molecule type" value="Genomic_DNA"/>
</dbReference>
<dbReference type="GO" id="GO:0004016">
    <property type="term" value="F:adenylate cyclase activity"/>
    <property type="evidence" value="ECO:0007669"/>
    <property type="project" value="UniProtKB-EC"/>
</dbReference>
<dbReference type="EC" id="4.6.1.1" evidence="4"/>
<feature type="region of interest" description="Disordered" evidence="13">
    <location>
        <begin position="348"/>
        <end position="374"/>
    </location>
</feature>
<keyword evidence="12" id="KW-0456">Lyase</keyword>
<dbReference type="PROSITE" id="PS50125">
    <property type="entry name" value="GUANYLATE_CYCLASE_2"/>
    <property type="match status" value="1"/>
</dbReference>
<dbReference type="WBParaSite" id="EVEC_0000969901-mRNA-1">
    <property type="protein sequence ID" value="EVEC_0000969901-mRNA-1"/>
    <property type="gene ID" value="EVEC_0000969901"/>
</dbReference>
<dbReference type="GO" id="GO:0046872">
    <property type="term" value="F:metal ion binding"/>
    <property type="evidence" value="ECO:0007669"/>
    <property type="project" value="UniProtKB-KW"/>
</dbReference>
<evidence type="ECO:0000259" key="14">
    <source>
        <dbReference type="PROSITE" id="PS50125"/>
    </source>
</evidence>
<evidence type="ECO:0000256" key="9">
    <source>
        <dbReference type="ARBA" id="ARBA00022842"/>
    </source>
</evidence>
<comment type="catalytic activity">
    <reaction evidence="1">
        <text>GTP = 3',5'-cyclic GMP + diphosphate</text>
        <dbReference type="Rhea" id="RHEA:13665"/>
        <dbReference type="ChEBI" id="CHEBI:33019"/>
        <dbReference type="ChEBI" id="CHEBI:37565"/>
        <dbReference type="ChEBI" id="CHEBI:57746"/>
        <dbReference type="EC" id="4.6.1.2"/>
    </reaction>
</comment>
<evidence type="ECO:0000256" key="8">
    <source>
        <dbReference type="ARBA" id="ARBA00022840"/>
    </source>
</evidence>
<keyword evidence="6" id="KW-0479">Metal-binding</keyword>
<dbReference type="GO" id="GO:0006171">
    <property type="term" value="P:cAMP biosynthetic process"/>
    <property type="evidence" value="ECO:0007669"/>
    <property type="project" value="TreeGrafter"/>
</dbReference>
<reference evidence="17" key="1">
    <citation type="submission" date="2017-02" db="UniProtKB">
        <authorList>
            <consortium name="WormBaseParasite"/>
        </authorList>
    </citation>
    <scope>IDENTIFICATION</scope>
</reference>
<evidence type="ECO:0000256" key="4">
    <source>
        <dbReference type="ARBA" id="ARBA00012201"/>
    </source>
</evidence>
<accession>A0A0N4VG17</accession>
<dbReference type="Gene3D" id="3.30.70.1230">
    <property type="entry name" value="Nucleotide cyclase"/>
    <property type="match status" value="1"/>
</dbReference>
<evidence type="ECO:0000256" key="1">
    <source>
        <dbReference type="ARBA" id="ARBA00001436"/>
    </source>
</evidence>
<evidence type="ECO:0000256" key="7">
    <source>
        <dbReference type="ARBA" id="ARBA00022741"/>
    </source>
</evidence>
<evidence type="ECO:0000256" key="3">
    <source>
        <dbReference type="ARBA" id="ARBA00004141"/>
    </source>
</evidence>
<reference evidence="15 16" key="2">
    <citation type="submission" date="2018-10" db="EMBL/GenBank/DDBJ databases">
        <authorList>
            <consortium name="Pathogen Informatics"/>
        </authorList>
    </citation>
    <scope>NUCLEOTIDE SEQUENCE [LARGE SCALE GENOMIC DNA]</scope>
</reference>
<dbReference type="SUPFAM" id="SSF55073">
    <property type="entry name" value="Nucleotide cyclase"/>
    <property type="match status" value="1"/>
</dbReference>
<keyword evidence="5" id="KW-0812">Transmembrane</keyword>
<keyword evidence="10" id="KW-1133">Transmembrane helix</keyword>
<dbReference type="OrthoDB" id="5867840at2759"/>
<evidence type="ECO:0000313" key="16">
    <source>
        <dbReference type="Proteomes" id="UP000274131"/>
    </source>
</evidence>
<dbReference type="GO" id="GO:0005886">
    <property type="term" value="C:plasma membrane"/>
    <property type="evidence" value="ECO:0007669"/>
    <property type="project" value="TreeGrafter"/>
</dbReference>
<gene>
    <name evidence="15" type="ORF">EVEC_LOCUS9109</name>
</gene>
<feature type="compositionally biased region" description="Basic residues" evidence="13">
    <location>
        <begin position="355"/>
        <end position="374"/>
    </location>
</feature>
<dbReference type="Proteomes" id="UP000274131">
    <property type="component" value="Unassembled WGS sequence"/>
</dbReference>
<evidence type="ECO:0000256" key="13">
    <source>
        <dbReference type="SAM" id="MobiDB-lite"/>
    </source>
</evidence>
<sequence length="456" mass="51621">MSILLQHEGVEKIRNANRTYIAAVGILPEVCKNVHDTPSVIGDLLAELTQFALDVSAFAADHSITLNIGIDCGPVLSVVTSAEQPNYEIYGNTCLRAYELMRRADCYGIMVSEEIFLALRPRDFSFDPRPLKISQDLTAYVFDDCYPEENNENETRAATLPVEQTTDTQNEMMASMNSSFSSEVYSVDVGGIETDSEMEWITPEMLHYERKDQPSTSAMYSSEVIYIPTEDSECDRSTTPEWSSRKRRLKRSRYPGWLSRSVTSDTSRSRIERAERLAAAANRVDRMLEELNAVADLDTGLECHPFPTSALSASSRSIRSVFSKRELSSACHTEYDNAESEGVFSDSEMLDNRIRHPNKKPLKNSENRKKRRRLWSNVDNGNEADIDSVCSSLNFSSIFSNLRWNSVHSIGYDNEYEIASSEDLRELARSQMEALSRDIRSNFGDYQLATFSDNDF</sequence>
<dbReference type="Pfam" id="PF00211">
    <property type="entry name" value="Guanylate_cyc"/>
    <property type="match status" value="1"/>
</dbReference>
<feature type="domain" description="Guanylate cyclase" evidence="14">
    <location>
        <begin position="1"/>
        <end position="101"/>
    </location>
</feature>
<dbReference type="GO" id="GO:0005524">
    <property type="term" value="F:ATP binding"/>
    <property type="evidence" value="ECO:0007669"/>
    <property type="project" value="UniProtKB-KW"/>
</dbReference>
<evidence type="ECO:0000256" key="12">
    <source>
        <dbReference type="ARBA" id="ARBA00023239"/>
    </source>
</evidence>
<evidence type="ECO:0000256" key="11">
    <source>
        <dbReference type="ARBA" id="ARBA00023136"/>
    </source>
</evidence>
<dbReference type="GO" id="GO:0035556">
    <property type="term" value="P:intracellular signal transduction"/>
    <property type="evidence" value="ECO:0007669"/>
    <property type="project" value="InterPro"/>
</dbReference>